<protein>
    <submittedName>
        <fullName evidence="1">Uncharacterized protein</fullName>
    </submittedName>
</protein>
<dbReference type="EMBL" id="JBHUMY010000007">
    <property type="protein sequence ID" value="MFD2660208.1"/>
    <property type="molecule type" value="Genomic_DNA"/>
</dbReference>
<accession>A0ABW5QUP7</accession>
<reference evidence="2" key="1">
    <citation type="journal article" date="2019" name="Int. J. Syst. Evol. Microbiol.">
        <title>The Global Catalogue of Microorganisms (GCM) 10K type strain sequencing project: providing services to taxonomists for standard genome sequencing and annotation.</title>
        <authorList>
            <consortium name="The Broad Institute Genomics Platform"/>
            <consortium name="The Broad Institute Genome Sequencing Center for Infectious Disease"/>
            <person name="Wu L."/>
            <person name="Ma J."/>
        </authorList>
    </citation>
    <scope>NUCLEOTIDE SEQUENCE [LARGE SCALE GENOMIC DNA]</scope>
    <source>
        <strain evidence="2">TISTR 1827</strain>
    </source>
</reference>
<name>A0ABW5QUP7_9BACL</name>
<dbReference type="Proteomes" id="UP001597493">
    <property type="component" value="Unassembled WGS sequence"/>
</dbReference>
<gene>
    <name evidence="1" type="ORF">ACFSW5_07980</name>
</gene>
<sequence length="75" mass="8719">MERGQETDCPLLQQTDVVEKRMEMVATLLNRVNEEANLGQAMNQIDEDKGRTDKQGPQMKEWLFKMFNAVRSFAK</sequence>
<evidence type="ECO:0000313" key="2">
    <source>
        <dbReference type="Proteomes" id="UP001597493"/>
    </source>
</evidence>
<keyword evidence="2" id="KW-1185">Reference proteome</keyword>
<dbReference type="RefSeq" id="WP_379271212.1">
    <property type="nucleotide sequence ID" value="NZ_JBHUGT010000018.1"/>
</dbReference>
<organism evidence="1 2">
    <name type="scientific">Paenibacillus thailandensis</name>
    <dbReference type="NCBI Taxonomy" id="393250"/>
    <lineage>
        <taxon>Bacteria</taxon>
        <taxon>Bacillati</taxon>
        <taxon>Bacillota</taxon>
        <taxon>Bacilli</taxon>
        <taxon>Bacillales</taxon>
        <taxon>Paenibacillaceae</taxon>
        <taxon>Paenibacillus</taxon>
    </lineage>
</organism>
<evidence type="ECO:0000313" key="1">
    <source>
        <dbReference type="EMBL" id="MFD2660208.1"/>
    </source>
</evidence>
<comment type="caution">
    <text evidence="1">The sequence shown here is derived from an EMBL/GenBank/DDBJ whole genome shotgun (WGS) entry which is preliminary data.</text>
</comment>
<proteinExistence type="predicted"/>